<evidence type="ECO:0000313" key="3">
    <source>
        <dbReference type="Proteomes" id="UP000288805"/>
    </source>
</evidence>
<dbReference type="EMBL" id="QGNW01001679">
    <property type="protein sequence ID" value="RVW33439.1"/>
    <property type="molecule type" value="Genomic_DNA"/>
</dbReference>
<organism evidence="2 3">
    <name type="scientific">Vitis vinifera</name>
    <name type="common">Grape</name>
    <dbReference type="NCBI Taxonomy" id="29760"/>
    <lineage>
        <taxon>Eukaryota</taxon>
        <taxon>Viridiplantae</taxon>
        <taxon>Streptophyta</taxon>
        <taxon>Embryophyta</taxon>
        <taxon>Tracheophyta</taxon>
        <taxon>Spermatophyta</taxon>
        <taxon>Magnoliopsida</taxon>
        <taxon>eudicotyledons</taxon>
        <taxon>Gunneridae</taxon>
        <taxon>Pentapetalae</taxon>
        <taxon>rosids</taxon>
        <taxon>Vitales</taxon>
        <taxon>Vitaceae</taxon>
        <taxon>Viteae</taxon>
        <taxon>Vitis</taxon>
    </lineage>
</organism>
<sequence length="81" mass="8825">MVEMCAHQDRQTTILRQIQQHLRLLPQPQPNHPISLEPLAPTEDTIPPENTTTGRGPVSTTQEATTATSEDASSPLEAPTT</sequence>
<evidence type="ECO:0000313" key="2">
    <source>
        <dbReference type="EMBL" id="RVW33439.1"/>
    </source>
</evidence>
<comment type="caution">
    <text evidence="2">The sequence shown here is derived from an EMBL/GenBank/DDBJ whole genome shotgun (WGS) entry which is preliminary data.</text>
</comment>
<dbReference type="Proteomes" id="UP000288805">
    <property type="component" value="Unassembled WGS sequence"/>
</dbReference>
<proteinExistence type="predicted"/>
<name>A0A438DDE4_VITVI</name>
<feature type="compositionally biased region" description="Low complexity" evidence="1">
    <location>
        <begin position="59"/>
        <end position="74"/>
    </location>
</feature>
<protein>
    <submittedName>
        <fullName evidence="2">Uncharacterized protein</fullName>
    </submittedName>
</protein>
<accession>A0A438DDE4</accession>
<reference evidence="2 3" key="1">
    <citation type="journal article" date="2018" name="PLoS Genet.">
        <title>Population sequencing reveals clonal diversity and ancestral inbreeding in the grapevine cultivar Chardonnay.</title>
        <authorList>
            <person name="Roach M.J."/>
            <person name="Johnson D.L."/>
            <person name="Bohlmann J."/>
            <person name="van Vuuren H.J."/>
            <person name="Jones S.J."/>
            <person name="Pretorius I.S."/>
            <person name="Schmidt S.A."/>
            <person name="Borneman A.R."/>
        </authorList>
    </citation>
    <scope>NUCLEOTIDE SEQUENCE [LARGE SCALE GENOMIC DNA]</scope>
    <source>
        <strain evidence="3">cv. Chardonnay</strain>
        <tissue evidence="2">Leaf</tissue>
    </source>
</reference>
<feature type="region of interest" description="Disordered" evidence="1">
    <location>
        <begin position="25"/>
        <end position="81"/>
    </location>
</feature>
<gene>
    <name evidence="2" type="ORF">CK203_098876</name>
</gene>
<evidence type="ECO:0000256" key="1">
    <source>
        <dbReference type="SAM" id="MobiDB-lite"/>
    </source>
</evidence>
<dbReference type="AlphaFoldDB" id="A0A438DDE4"/>